<dbReference type="Gene3D" id="3.40.50.1820">
    <property type="entry name" value="alpha/beta hydrolase"/>
    <property type="match status" value="1"/>
</dbReference>
<dbReference type="STRING" id="1406858.GCA_000710895_03701"/>
<organism evidence="4 5">
    <name type="scientific">Nocardia otitidiscaviarum</name>
    <dbReference type="NCBI Taxonomy" id="1823"/>
    <lineage>
        <taxon>Bacteria</taxon>
        <taxon>Bacillati</taxon>
        <taxon>Actinomycetota</taxon>
        <taxon>Actinomycetes</taxon>
        <taxon>Mycobacteriales</taxon>
        <taxon>Nocardiaceae</taxon>
        <taxon>Nocardia</taxon>
    </lineage>
</organism>
<dbReference type="SUPFAM" id="SSF53474">
    <property type="entry name" value="alpha/beta-Hydrolases"/>
    <property type="match status" value="1"/>
</dbReference>
<dbReference type="InterPro" id="IPR053145">
    <property type="entry name" value="AB_hydrolase_Est10"/>
</dbReference>
<feature type="signal peptide" evidence="2">
    <location>
        <begin position="1"/>
        <end position="27"/>
    </location>
</feature>
<dbReference type="InterPro" id="IPR029058">
    <property type="entry name" value="AB_hydrolase_fold"/>
</dbReference>
<evidence type="ECO:0000256" key="2">
    <source>
        <dbReference type="SAM" id="SignalP"/>
    </source>
</evidence>
<dbReference type="Proteomes" id="UP000255467">
    <property type="component" value="Unassembled WGS sequence"/>
</dbReference>
<evidence type="ECO:0000313" key="4">
    <source>
        <dbReference type="EMBL" id="SUD48151.1"/>
    </source>
</evidence>
<name>A0A379JIR1_9NOCA</name>
<dbReference type="RefSeq" id="WP_039812533.1">
    <property type="nucleotide sequence ID" value="NZ_UGRY01000004.1"/>
</dbReference>
<gene>
    <name evidence="4" type="ORF">NCTC1934_05479</name>
</gene>
<keyword evidence="2" id="KW-0732">Signal</keyword>
<dbReference type="Pfam" id="PF12146">
    <property type="entry name" value="Hydrolase_4"/>
    <property type="match status" value="1"/>
</dbReference>
<evidence type="ECO:0000313" key="5">
    <source>
        <dbReference type="Proteomes" id="UP000255467"/>
    </source>
</evidence>
<evidence type="ECO:0000256" key="1">
    <source>
        <dbReference type="SAM" id="MobiDB-lite"/>
    </source>
</evidence>
<feature type="chain" id="PRO_5016705966" evidence="2">
    <location>
        <begin position="28"/>
        <end position="462"/>
    </location>
</feature>
<keyword evidence="4" id="KW-0378">Hydrolase</keyword>
<dbReference type="PANTHER" id="PTHR43265">
    <property type="entry name" value="ESTERASE ESTD"/>
    <property type="match status" value="1"/>
</dbReference>
<feature type="region of interest" description="Disordered" evidence="1">
    <location>
        <begin position="129"/>
        <end position="148"/>
    </location>
</feature>
<proteinExistence type="predicted"/>
<evidence type="ECO:0000259" key="3">
    <source>
        <dbReference type="Pfam" id="PF12146"/>
    </source>
</evidence>
<keyword evidence="5" id="KW-1185">Reference proteome</keyword>
<dbReference type="PANTHER" id="PTHR43265:SF1">
    <property type="entry name" value="ESTERASE ESTD"/>
    <property type="match status" value="1"/>
</dbReference>
<dbReference type="PROSITE" id="PS51257">
    <property type="entry name" value="PROKAR_LIPOPROTEIN"/>
    <property type="match status" value="1"/>
</dbReference>
<feature type="domain" description="Serine aminopeptidase S33" evidence="3">
    <location>
        <begin position="198"/>
        <end position="425"/>
    </location>
</feature>
<dbReference type="AlphaFoldDB" id="A0A379JIR1"/>
<dbReference type="EMBL" id="UGRY01000004">
    <property type="protein sequence ID" value="SUD48151.1"/>
    <property type="molecule type" value="Genomic_DNA"/>
</dbReference>
<dbReference type="GO" id="GO:0052689">
    <property type="term" value="F:carboxylic ester hydrolase activity"/>
    <property type="evidence" value="ECO:0007669"/>
    <property type="project" value="TreeGrafter"/>
</dbReference>
<protein>
    <submittedName>
        <fullName evidence="4">Predicted dienelactone hydrolase</fullName>
    </submittedName>
</protein>
<dbReference type="InterPro" id="IPR022742">
    <property type="entry name" value="Hydrolase_4"/>
</dbReference>
<dbReference type="OrthoDB" id="9809549at2"/>
<accession>A0A379JIR1</accession>
<sequence>MRTLRSLLLILSAVVALVAAGCGKDDATPTPEQVSGDWHGSIELPGRQLAIGVNFADDGEATVDIPEQGVAAAPLTGVSADPDKVTFSIPDVPGDPKFEGTYNRDSDTIEGEFSQGGQQFPLRLTRGQVEGPARPQEPQAPFPYDTEEVSYPSGEITVAGTLTRPEGTGPFPTVVLITGSGPQDRDETLLGHKPFLLLADTLTRAGYAVLRTDDRGVGGTGGNLEHATYQELTDDIIAGMNYLRGRDDIDARRIGLLGHSEGGYLAPLAAARPDSGVAFTILLAGPAVPGSEVLLEQNRLIMAAQGATPEEISEQIGFVSGLVAIVRTGDLEAARRYVLEHNNSLPEDERSPEEAAAQMASPYMAALLNYDPAPALSALRVPTLAVYGGKDLQVPPAQSEGPMRNLLADNPDATVHTFDGLNHLLQPADKGTPDEYAAIETTMDPAVLDYLSNWLTERMPPR</sequence>
<reference evidence="4 5" key="1">
    <citation type="submission" date="2018-06" db="EMBL/GenBank/DDBJ databases">
        <authorList>
            <consortium name="Pathogen Informatics"/>
            <person name="Doyle S."/>
        </authorList>
    </citation>
    <scope>NUCLEOTIDE SEQUENCE [LARGE SCALE GENOMIC DNA]</scope>
    <source>
        <strain evidence="4 5">NCTC1934</strain>
    </source>
</reference>